<dbReference type="OrthoDB" id="2998888at2759"/>
<name>A0A1B7MH02_9AGAM</name>
<reference evidence="2 3" key="1">
    <citation type="submission" date="2016-06" db="EMBL/GenBank/DDBJ databases">
        <title>Comparative genomics of the ectomycorrhizal sister species Rhizopogon vinicolor and Rhizopogon vesiculosus (Basidiomycota: Boletales) reveals a divergence of the mating type B locus.</title>
        <authorList>
            <consortium name="DOE Joint Genome Institute"/>
            <person name="Mujic A.B."/>
            <person name="Kuo A."/>
            <person name="Tritt A."/>
            <person name="Lipzen A."/>
            <person name="Chen C."/>
            <person name="Johnson J."/>
            <person name="Sharma A."/>
            <person name="Barry K."/>
            <person name="Grigoriev I.V."/>
            <person name="Spatafora J.W."/>
        </authorList>
    </citation>
    <scope>NUCLEOTIDE SEQUENCE [LARGE SCALE GENOMIC DNA]</scope>
    <source>
        <strain evidence="2 3">AM-OR11-026</strain>
    </source>
</reference>
<evidence type="ECO:0000259" key="1">
    <source>
        <dbReference type="Pfam" id="PF22893"/>
    </source>
</evidence>
<evidence type="ECO:0000313" key="2">
    <source>
        <dbReference type="EMBL" id="OAX31877.1"/>
    </source>
</evidence>
<gene>
    <name evidence="2" type="ORF">K503DRAFT_860575</name>
</gene>
<organism evidence="2 3">
    <name type="scientific">Rhizopogon vinicolor AM-OR11-026</name>
    <dbReference type="NCBI Taxonomy" id="1314800"/>
    <lineage>
        <taxon>Eukaryota</taxon>
        <taxon>Fungi</taxon>
        <taxon>Dikarya</taxon>
        <taxon>Basidiomycota</taxon>
        <taxon>Agaricomycotina</taxon>
        <taxon>Agaricomycetes</taxon>
        <taxon>Agaricomycetidae</taxon>
        <taxon>Boletales</taxon>
        <taxon>Suillineae</taxon>
        <taxon>Rhizopogonaceae</taxon>
        <taxon>Rhizopogon</taxon>
    </lineage>
</organism>
<keyword evidence="3" id="KW-1185">Reference proteome</keyword>
<dbReference type="InParanoid" id="A0A1B7MH02"/>
<proteinExistence type="predicted"/>
<feature type="non-terminal residue" evidence="2">
    <location>
        <position position="380"/>
    </location>
</feature>
<protein>
    <recommendedName>
        <fullName evidence="1">Ubiquitin-like domain-containing protein</fullName>
    </recommendedName>
</protein>
<dbReference type="Pfam" id="PF22893">
    <property type="entry name" value="ULD_2"/>
    <property type="match status" value="1"/>
</dbReference>
<dbReference type="AlphaFoldDB" id="A0A1B7MH02"/>
<feature type="domain" description="Ubiquitin-like" evidence="1">
    <location>
        <begin position="260"/>
        <end position="345"/>
    </location>
</feature>
<dbReference type="EMBL" id="KV449203">
    <property type="protein sequence ID" value="OAX31877.1"/>
    <property type="molecule type" value="Genomic_DNA"/>
</dbReference>
<sequence>MRFPWHKLFNPSNVIPICSSTKNNRTYNNSIHGEPGHGSFISGIGNHSAYPSPTPVSTSPLLHDDLASREPAGREVSTVSSDPESLLSDMARLFLTVAQGAAGAIPLAGPPMQAAIIGLLAILQAIDRNSQNKASLTGLRSRLGRLYRHLCNAPTTGDSREQSRRESLTRILQETSGKLANLSKRRLGYTSRVTEAITGCSSEINDYLLEYSVAFQFVKFVSSQMQMQNDVREVLVRVQKLECSVGQGAAQLNQTIALGVVTLVDATGYKHRLLVDQCTSFQQVKIMITGLLEHDSIEARIQKRYMEKGQYDLCIDEGTHVTKLTSHAWSRIEEGMTIVMRIIFEQPKPTTPQYQCHICKTWNDLISGSVDLRLTHCSID</sequence>
<evidence type="ECO:0000313" key="3">
    <source>
        <dbReference type="Proteomes" id="UP000092154"/>
    </source>
</evidence>
<dbReference type="Proteomes" id="UP000092154">
    <property type="component" value="Unassembled WGS sequence"/>
</dbReference>
<dbReference type="InterPro" id="IPR054464">
    <property type="entry name" value="ULD_fung"/>
</dbReference>
<accession>A0A1B7MH02</accession>